<gene>
    <name evidence="8" type="ORF">Naga_100028g24</name>
</gene>
<evidence type="ECO:0000256" key="6">
    <source>
        <dbReference type="RuleBase" id="RU366011"/>
    </source>
</evidence>
<dbReference type="PROSITE" id="PS51352">
    <property type="entry name" value="THIOREDOXIN_2"/>
    <property type="match status" value="1"/>
</dbReference>
<dbReference type="PANTHER" id="PTHR10430:SF16">
    <property type="entry name" value="PEROXIREDOXIN-5, MITOCHONDRIAL"/>
    <property type="match status" value="1"/>
</dbReference>
<feature type="domain" description="Thioredoxin" evidence="7">
    <location>
        <begin position="61"/>
        <end position="232"/>
    </location>
</feature>
<keyword evidence="3 6" id="KW-0049">Antioxidant</keyword>
<dbReference type="Gene3D" id="3.40.30.10">
    <property type="entry name" value="Glutaredoxin"/>
    <property type="match status" value="1"/>
</dbReference>
<dbReference type="Proteomes" id="UP000019335">
    <property type="component" value="Chromosome 3"/>
</dbReference>
<dbReference type="GO" id="GO:0008379">
    <property type="term" value="F:thioredoxin peroxidase activity"/>
    <property type="evidence" value="ECO:0007669"/>
    <property type="project" value="InterPro"/>
</dbReference>
<dbReference type="PANTHER" id="PTHR10430">
    <property type="entry name" value="PEROXIREDOXIN"/>
    <property type="match status" value="1"/>
</dbReference>
<dbReference type="Pfam" id="PF08534">
    <property type="entry name" value="Redoxin"/>
    <property type="match status" value="1"/>
</dbReference>
<dbReference type="GO" id="GO:0005737">
    <property type="term" value="C:cytoplasm"/>
    <property type="evidence" value="ECO:0007669"/>
    <property type="project" value="TreeGrafter"/>
</dbReference>
<evidence type="ECO:0000313" key="8">
    <source>
        <dbReference type="EMBL" id="EWM29355.1"/>
    </source>
</evidence>
<comment type="function">
    <text evidence="6">Thiol-specific peroxidase that catalyzes the reduction of hydrogen peroxide and organic hydroperoxides to water and alcohols, respectively. Plays a role in cell protection against oxidative stress by detoxifying peroxides.</text>
</comment>
<dbReference type="GO" id="GO:0045454">
    <property type="term" value="P:cell redox homeostasis"/>
    <property type="evidence" value="ECO:0007669"/>
    <property type="project" value="TreeGrafter"/>
</dbReference>
<keyword evidence="4 6" id="KW-0560">Oxidoreductase</keyword>
<dbReference type="InterPro" id="IPR013766">
    <property type="entry name" value="Thioredoxin_domain"/>
</dbReference>
<dbReference type="GO" id="GO:0042744">
    <property type="term" value="P:hydrogen peroxide catabolic process"/>
    <property type="evidence" value="ECO:0007669"/>
    <property type="project" value="TreeGrafter"/>
</dbReference>
<dbReference type="OrthoDB" id="1882547at2759"/>
<evidence type="ECO:0000256" key="5">
    <source>
        <dbReference type="PIRSR" id="PIRSR637944-1"/>
    </source>
</evidence>
<evidence type="ECO:0000256" key="4">
    <source>
        <dbReference type="ARBA" id="ARBA00023002"/>
    </source>
</evidence>
<evidence type="ECO:0000256" key="2">
    <source>
        <dbReference type="ARBA" id="ARBA00022559"/>
    </source>
</evidence>
<evidence type="ECO:0000256" key="3">
    <source>
        <dbReference type="ARBA" id="ARBA00022862"/>
    </source>
</evidence>
<dbReference type="GO" id="GO:0034599">
    <property type="term" value="P:cellular response to oxidative stress"/>
    <property type="evidence" value="ECO:0007669"/>
    <property type="project" value="InterPro"/>
</dbReference>
<sequence length="232" mass="25828">MVQRHFEGQFPLPHHENLFKYLRIHICGDEILYRDIPWALAGAAVTLEALNHYDSDKTMPSQVGDLFPNVDLWVLEPAHSDNKPRQPVSVHSWELVKGKRRVIFVGIPGPFTPGCSKSHVPGFIETALRLQAKGIDDIYVISTADAFVMDAFARTLGTDKQRQPLAITFLADGNHALTKALDMELDGSARGMGMRMQRFAMVVNGDGVIEDLLVDPSGHIKFSRAENVLSRL</sequence>
<comment type="caution">
    <text evidence="8">The sequence shown here is derived from an EMBL/GenBank/DDBJ whole genome shotgun (WGS) entry which is preliminary data.</text>
</comment>
<accession>W7TQF2</accession>
<name>W7TQF2_9STRA</name>
<evidence type="ECO:0000259" key="7">
    <source>
        <dbReference type="PROSITE" id="PS51352"/>
    </source>
</evidence>
<organism evidence="8 9">
    <name type="scientific">Nannochloropsis gaditana</name>
    <dbReference type="NCBI Taxonomy" id="72520"/>
    <lineage>
        <taxon>Eukaryota</taxon>
        <taxon>Sar</taxon>
        <taxon>Stramenopiles</taxon>
        <taxon>Ochrophyta</taxon>
        <taxon>Eustigmatophyceae</taxon>
        <taxon>Eustigmatales</taxon>
        <taxon>Monodopsidaceae</taxon>
        <taxon>Nannochloropsis</taxon>
    </lineage>
</organism>
<dbReference type="SUPFAM" id="SSF52833">
    <property type="entry name" value="Thioredoxin-like"/>
    <property type="match status" value="1"/>
</dbReference>
<feature type="active site" description="Cysteine sulfenic acid (-SOH) intermediate" evidence="5">
    <location>
        <position position="115"/>
    </location>
</feature>
<dbReference type="InterPro" id="IPR013740">
    <property type="entry name" value="Redoxin"/>
</dbReference>
<reference evidence="8 9" key="1">
    <citation type="journal article" date="2014" name="Mol. Plant">
        <title>Chromosome Scale Genome Assembly and Transcriptome Profiling of Nannochloropsis gaditana in Nitrogen Depletion.</title>
        <authorList>
            <person name="Corteggiani Carpinelli E."/>
            <person name="Telatin A."/>
            <person name="Vitulo N."/>
            <person name="Forcato C."/>
            <person name="D'Angelo M."/>
            <person name="Schiavon R."/>
            <person name="Vezzi A."/>
            <person name="Giacometti G.M."/>
            <person name="Morosinotto T."/>
            <person name="Valle G."/>
        </authorList>
    </citation>
    <scope>NUCLEOTIDE SEQUENCE [LARGE SCALE GENOMIC DNA]</scope>
    <source>
        <strain evidence="8 9">B-31</strain>
    </source>
</reference>
<evidence type="ECO:0000313" key="9">
    <source>
        <dbReference type="Proteomes" id="UP000019335"/>
    </source>
</evidence>
<dbReference type="InterPro" id="IPR036249">
    <property type="entry name" value="Thioredoxin-like_sf"/>
</dbReference>
<keyword evidence="2 6" id="KW-0575">Peroxidase</keyword>
<evidence type="ECO:0000256" key="1">
    <source>
        <dbReference type="ARBA" id="ARBA00010505"/>
    </source>
</evidence>
<keyword evidence="6" id="KW-0676">Redox-active center</keyword>
<dbReference type="InterPro" id="IPR037944">
    <property type="entry name" value="PRX5-like"/>
</dbReference>
<proteinExistence type="inferred from homology"/>
<dbReference type="AlphaFoldDB" id="W7TQF2"/>
<dbReference type="CDD" id="cd03013">
    <property type="entry name" value="PRX5_like"/>
    <property type="match status" value="1"/>
</dbReference>
<keyword evidence="9" id="KW-1185">Reference proteome</keyword>
<dbReference type="EMBL" id="AZIL01000169">
    <property type="protein sequence ID" value="EWM29355.1"/>
    <property type="molecule type" value="Genomic_DNA"/>
</dbReference>
<protein>
    <submittedName>
        <fullName evidence="8">Redoxin domain protein</fullName>
    </submittedName>
</protein>
<comment type="similarity">
    <text evidence="1 6">Belongs to the peroxiredoxin family. Prx5 subfamily.</text>
</comment>